<protein>
    <submittedName>
        <fullName evidence="1">Uncharacterized protein</fullName>
    </submittedName>
</protein>
<dbReference type="EMBL" id="CACRXK020003238">
    <property type="protein sequence ID" value="CAB3997965.1"/>
    <property type="molecule type" value="Genomic_DNA"/>
</dbReference>
<gene>
    <name evidence="1" type="ORF">PACLA_8A078401</name>
</gene>
<evidence type="ECO:0000313" key="2">
    <source>
        <dbReference type="Proteomes" id="UP001152795"/>
    </source>
</evidence>
<dbReference type="InterPro" id="IPR036691">
    <property type="entry name" value="Endo/exonu/phosph_ase_sf"/>
</dbReference>
<evidence type="ECO:0000313" key="1">
    <source>
        <dbReference type="EMBL" id="CAB3997965.1"/>
    </source>
</evidence>
<dbReference type="AlphaFoldDB" id="A0A6S7H1Z6"/>
<accession>A0A6S7H1Z6</accession>
<proteinExistence type="predicted"/>
<dbReference type="OrthoDB" id="10037236at2759"/>
<reference evidence="1" key="1">
    <citation type="submission" date="2020-04" db="EMBL/GenBank/DDBJ databases">
        <authorList>
            <person name="Alioto T."/>
            <person name="Alioto T."/>
            <person name="Gomez Garrido J."/>
        </authorList>
    </citation>
    <scope>NUCLEOTIDE SEQUENCE</scope>
    <source>
        <strain evidence="1">A484AB</strain>
    </source>
</reference>
<keyword evidence="2" id="KW-1185">Reference proteome</keyword>
<sequence>MERLPRGIDSILLGTVYHPPQSDDHVLRMHIFKCLDSLLATYPNSAISVLGDFNQFKPGNLCNSFRLKKLVTKSTRESNILDQAFSTLSSYYDAIILPPIGQSDYSSIKLTTTYFDTCSKSTNHTIAKA</sequence>
<comment type="caution">
    <text evidence="1">The sequence shown here is derived from an EMBL/GenBank/DDBJ whole genome shotgun (WGS) entry which is preliminary data.</text>
</comment>
<name>A0A6S7H1Z6_PARCT</name>
<organism evidence="1 2">
    <name type="scientific">Paramuricea clavata</name>
    <name type="common">Red gorgonian</name>
    <name type="synonym">Violescent sea-whip</name>
    <dbReference type="NCBI Taxonomy" id="317549"/>
    <lineage>
        <taxon>Eukaryota</taxon>
        <taxon>Metazoa</taxon>
        <taxon>Cnidaria</taxon>
        <taxon>Anthozoa</taxon>
        <taxon>Octocorallia</taxon>
        <taxon>Malacalcyonacea</taxon>
        <taxon>Plexauridae</taxon>
        <taxon>Paramuricea</taxon>
    </lineage>
</organism>
<dbReference type="PANTHER" id="PTHR47510:SF3">
    <property type="entry name" value="ENDO_EXONUCLEASE_PHOSPHATASE DOMAIN-CONTAINING PROTEIN"/>
    <property type="match status" value="1"/>
</dbReference>
<dbReference type="Proteomes" id="UP001152795">
    <property type="component" value="Unassembled WGS sequence"/>
</dbReference>
<dbReference type="Gene3D" id="3.60.10.10">
    <property type="entry name" value="Endonuclease/exonuclease/phosphatase"/>
    <property type="match status" value="1"/>
</dbReference>
<dbReference type="PANTHER" id="PTHR47510">
    <property type="entry name" value="REVERSE TRANSCRIPTASE DOMAIN-CONTAINING PROTEIN"/>
    <property type="match status" value="1"/>
</dbReference>